<evidence type="ECO:0000256" key="8">
    <source>
        <dbReference type="ARBA" id="ARBA00047899"/>
    </source>
</evidence>
<dbReference type="Gene3D" id="3.30.9.10">
    <property type="entry name" value="D-Amino Acid Oxidase, subunit A, domain 2"/>
    <property type="match status" value="1"/>
</dbReference>
<evidence type="ECO:0000256" key="9">
    <source>
        <dbReference type="ARBA" id="ARBA00048679"/>
    </source>
</evidence>
<feature type="domain" description="FAD dependent oxidoreductase" evidence="11">
    <location>
        <begin position="725"/>
        <end position="1061"/>
    </location>
</feature>
<evidence type="ECO:0000313" key="14">
    <source>
        <dbReference type="Proteomes" id="UP000053095"/>
    </source>
</evidence>
<dbReference type="Gene3D" id="1.10.510.10">
    <property type="entry name" value="Transferase(Phosphotransferase) domain 1"/>
    <property type="match status" value="1"/>
</dbReference>
<evidence type="ECO:0000256" key="10">
    <source>
        <dbReference type="ARBA" id="ARBA00049547"/>
    </source>
</evidence>
<dbReference type="Pfam" id="PF17667">
    <property type="entry name" value="Pkinase_fungal"/>
    <property type="match status" value="1"/>
</dbReference>
<evidence type="ECO:0000256" key="3">
    <source>
        <dbReference type="ARBA" id="ARBA00006730"/>
    </source>
</evidence>
<dbReference type="InterPro" id="IPR008266">
    <property type="entry name" value="Tyr_kinase_AS"/>
</dbReference>
<dbReference type="PANTHER" id="PTHR38248:SF2">
    <property type="entry name" value="FUNK1 11"/>
    <property type="match status" value="1"/>
</dbReference>
<evidence type="ECO:0000256" key="2">
    <source>
        <dbReference type="ARBA" id="ARBA00004253"/>
    </source>
</evidence>
<keyword evidence="7" id="KW-0576">Peroxisome</keyword>
<dbReference type="InterPro" id="IPR006181">
    <property type="entry name" value="D-amino_acid_oxidase_CS"/>
</dbReference>
<dbReference type="InterPro" id="IPR011009">
    <property type="entry name" value="Kinase-like_dom_sf"/>
</dbReference>
<comment type="cofactor">
    <cofactor evidence="1">
        <name>FAD</name>
        <dbReference type="ChEBI" id="CHEBI:57692"/>
    </cofactor>
</comment>
<sequence>MDQRRQEIIYHNPTGKTLDMHYRFFEGACKRQNLACNADSVDTLEDREIYALAYLLLDEFRGLISLPVVSQLYTNGGDVVSGELSKVKALLQKGTIGPREVIPFIKAAVTRKSDIGFWSEVLNILEEGFPSTSIQQTPWIPSADNFSNSAQYKKYLNTVIEEEIGSLHLGLPNFYGTFFGVMSADLAAVSKLVFESCSTGNSPLYDKQQCVWLCPKDIVGSSWFPTTVKRLLNLAHEFWPDDAPLRSIARPIKQLEGLINEQKLDVGMIDDSKAEDYFKYPWSRVLILGQLRNNADSDGNPRAWLDFGRYAKEVISAHDGRRFVHGFTLFGNLMRFWMFDRIGGIASSSFDIHANGVRFVYTILAMHLMDDQQLGLDPTIQTADGKRFIQIQRNRKTERLILDKVITRSHHLSGRGTTCWKAHLESKPKVPLVIKDSWMLEHARDEGQLLREVTKRGVTNVARYYHHETVHVSGKKDDIQKNVRKRLDGTEAEDYSSSWHSRIDPWENRLHRRIITRDFGKPIHEALTPKRLLVALENCIKGHESLWKVGFIHRDISIDNLMISESSSRAFLIDLELAIEEKLCEASEESSQTGTRPFMAISTLSGAKHNFMHDVESFFWVLFLICIHYDGYRGDFRRVAEFDSWNTQSPTELAVAKLGIISMEEEFLDLTKKNFTPRYQCLIPCVNKLRRVVFPGDAPSMTKRPKIYDEIYQVLQSAREDFKDAGVIGLTTAMLLSQDPENQITVAAKHMPGDYDIEYTSPWAGANYLPVGQEDSKVGQWEKATWPHLQELAQTCPEAGIHFQETTVYNRKKDQESTTGKWFAELIKPNPWYNKVVPDYRELPQNELKEGIDNANSFTSVCINTAIYLPWLVGQCRKNGVEFKRAIVGHISEAADLHHSGSRADVVVNCTGLSSRSLGGVMDTTLLPARGQIVLVRNDPGAMVGISGTDDGDDEATYIMTRAVGGGTILGGSYQKNNWDPNPDPNLAIRIMKRCIELCPSLVGEGQGIEGLSVIRHGVGLRPLREDGPRIDKQKLEDFWVVHNYGHAGYGYQTSYGSATEAVGLVKQALQQGKRAKL</sequence>
<evidence type="ECO:0000259" key="12">
    <source>
        <dbReference type="Pfam" id="PF17667"/>
    </source>
</evidence>
<evidence type="ECO:0000256" key="5">
    <source>
        <dbReference type="ARBA" id="ARBA00022827"/>
    </source>
</evidence>
<evidence type="ECO:0000313" key="13">
    <source>
        <dbReference type="EMBL" id="GAM34478.1"/>
    </source>
</evidence>
<dbReference type="Proteomes" id="UP000053095">
    <property type="component" value="Unassembled WGS sequence"/>
</dbReference>
<organism evidence="13 14">
    <name type="scientific">Talaromyces pinophilus</name>
    <name type="common">Penicillium pinophilum</name>
    <dbReference type="NCBI Taxonomy" id="128442"/>
    <lineage>
        <taxon>Eukaryota</taxon>
        <taxon>Fungi</taxon>
        <taxon>Dikarya</taxon>
        <taxon>Ascomycota</taxon>
        <taxon>Pezizomycotina</taxon>
        <taxon>Eurotiomycetes</taxon>
        <taxon>Eurotiomycetidae</taxon>
        <taxon>Eurotiales</taxon>
        <taxon>Trichocomaceae</taxon>
        <taxon>Talaromyces</taxon>
        <taxon>Talaromyces sect. Talaromyces</taxon>
    </lineage>
</organism>
<dbReference type="InterPro" id="IPR006076">
    <property type="entry name" value="FAD-dep_OxRdtase"/>
</dbReference>
<keyword evidence="6" id="KW-0560">Oxidoreductase</keyword>
<comment type="subcellular location">
    <subcellularLocation>
        <location evidence="2">Peroxisome matrix</location>
    </subcellularLocation>
</comment>
<dbReference type="PROSITE" id="PS00677">
    <property type="entry name" value="DAO"/>
    <property type="match status" value="1"/>
</dbReference>
<dbReference type="PROSITE" id="PS00109">
    <property type="entry name" value="PROTEIN_KINASE_TYR"/>
    <property type="match status" value="1"/>
</dbReference>
<evidence type="ECO:0000256" key="4">
    <source>
        <dbReference type="ARBA" id="ARBA00022630"/>
    </source>
</evidence>
<name>A0A6V8GZJ7_TALPI</name>
<dbReference type="AlphaFoldDB" id="A0A6V8GZJ7"/>
<dbReference type="Pfam" id="PF01266">
    <property type="entry name" value="DAO"/>
    <property type="match status" value="1"/>
</dbReference>
<dbReference type="GO" id="GO:0004674">
    <property type="term" value="F:protein serine/threonine kinase activity"/>
    <property type="evidence" value="ECO:0007669"/>
    <property type="project" value="UniProtKB-EC"/>
</dbReference>
<comment type="catalytic activity">
    <reaction evidence="10">
        <text>a D-alpha-amino acid + O2 + H2O = a 2-oxocarboxylate + H2O2 + NH4(+)</text>
        <dbReference type="Rhea" id="RHEA:21816"/>
        <dbReference type="ChEBI" id="CHEBI:15377"/>
        <dbReference type="ChEBI" id="CHEBI:15379"/>
        <dbReference type="ChEBI" id="CHEBI:16240"/>
        <dbReference type="ChEBI" id="CHEBI:28938"/>
        <dbReference type="ChEBI" id="CHEBI:35179"/>
        <dbReference type="ChEBI" id="CHEBI:59871"/>
        <dbReference type="EC" id="1.4.3.3"/>
    </reaction>
    <physiologicalReaction direction="left-to-right" evidence="10">
        <dbReference type="Rhea" id="RHEA:21817"/>
    </physiologicalReaction>
</comment>
<evidence type="ECO:0000256" key="7">
    <source>
        <dbReference type="ARBA" id="ARBA00023140"/>
    </source>
</evidence>
<protein>
    <submittedName>
        <fullName evidence="13">Uncharacterized protein</fullName>
    </submittedName>
</protein>
<dbReference type="SUPFAM" id="SSF54373">
    <property type="entry name" value="FAD-linked reductases, C-terminal domain"/>
    <property type="match status" value="1"/>
</dbReference>
<reference evidence="14" key="1">
    <citation type="journal article" date="2015" name="Genome Announc.">
        <title>Draft genome sequence of Talaromyces cellulolyticus strain Y-94, a source of lignocellulosic biomass-degrading enzymes.</title>
        <authorList>
            <person name="Fujii T."/>
            <person name="Koike H."/>
            <person name="Sawayama S."/>
            <person name="Yano S."/>
            <person name="Inoue H."/>
        </authorList>
    </citation>
    <scope>NUCLEOTIDE SEQUENCE [LARGE SCALE GENOMIC DNA]</scope>
    <source>
        <strain evidence="14">Y-94</strain>
    </source>
</reference>
<gene>
    <name evidence="13" type="ORF">TCE0_015r02081</name>
</gene>
<dbReference type="PANTHER" id="PTHR38248">
    <property type="entry name" value="FUNK1 6"/>
    <property type="match status" value="1"/>
</dbReference>
<comment type="caution">
    <text evidence="13">The sequence shown here is derived from an EMBL/GenBank/DDBJ whole genome shotgun (WGS) entry which is preliminary data.</text>
</comment>
<dbReference type="Gene3D" id="3.40.50.720">
    <property type="entry name" value="NAD(P)-binding Rossmann-like Domain"/>
    <property type="match status" value="1"/>
</dbReference>
<feature type="domain" description="Fungal-type protein kinase" evidence="12">
    <location>
        <begin position="264"/>
        <end position="626"/>
    </location>
</feature>
<evidence type="ECO:0000256" key="6">
    <source>
        <dbReference type="ARBA" id="ARBA00023002"/>
    </source>
</evidence>
<comment type="catalytic activity">
    <reaction evidence="9">
        <text>L-seryl-[protein] + ATP = O-phospho-L-seryl-[protein] + ADP + H(+)</text>
        <dbReference type="Rhea" id="RHEA:17989"/>
        <dbReference type="Rhea" id="RHEA-COMP:9863"/>
        <dbReference type="Rhea" id="RHEA-COMP:11604"/>
        <dbReference type="ChEBI" id="CHEBI:15378"/>
        <dbReference type="ChEBI" id="CHEBI:29999"/>
        <dbReference type="ChEBI" id="CHEBI:30616"/>
        <dbReference type="ChEBI" id="CHEBI:83421"/>
        <dbReference type="ChEBI" id="CHEBI:456216"/>
        <dbReference type="EC" id="2.7.11.1"/>
    </reaction>
</comment>
<dbReference type="GO" id="GO:0003884">
    <property type="term" value="F:D-amino-acid oxidase activity"/>
    <property type="evidence" value="ECO:0007669"/>
    <property type="project" value="UniProtKB-EC"/>
</dbReference>
<keyword evidence="5" id="KW-0274">FAD</keyword>
<dbReference type="SUPFAM" id="SSF56112">
    <property type="entry name" value="Protein kinase-like (PK-like)"/>
    <property type="match status" value="1"/>
</dbReference>
<dbReference type="InterPro" id="IPR040976">
    <property type="entry name" value="Pkinase_fungal"/>
</dbReference>
<keyword evidence="14" id="KW-1185">Reference proteome</keyword>
<accession>A0A6V8GZJ7</accession>
<proteinExistence type="inferred from homology"/>
<evidence type="ECO:0000256" key="1">
    <source>
        <dbReference type="ARBA" id="ARBA00001974"/>
    </source>
</evidence>
<dbReference type="GO" id="GO:0005782">
    <property type="term" value="C:peroxisomal matrix"/>
    <property type="evidence" value="ECO:0007669"/>
    <property type="project" value="UniProtKB-SubCell"/>
</dbReference>
<keyword evidence="4" id="KW-0285">Flavoprotein</keyword>
<comment type="catalytic activity">
    <reaction evidence="8">
        <text>L-threonyl-[protein] + ATP = O-phospho-L-threonyl-[protein] + ADP + H(+)</text>
        <dbReference type="Rhea" id="RHEA:46608"/>
        <dbReference type="Rhea" id="RHEA-COMP:11060"/>
        <dbReference type="Rhea" id="RHEA-COMP:11605"/>
        <dbReference type="ChEBI" id="CHEBI:15378"/>
        <dbReference type="ChEBI" id="CHEBI:30013"/>
        <dbReference type="ChEBI" id="CHEBI:30616"/>
        <dbReference type="ChEBI" id="CHEBI:61977"/>
        <dbReference type="ChEBI" id="CHEBI:456216"/>
        <dbReference type="EC" id="2.7.11.1"/>
    </reaction>
</comment>
<dbReference type="SUPFAM" id="SSF51971">
    <property type="entry name" value="Nucleotide-binding domain"/>
    <property type="match status" value="1"/>
</dbReference>
<dbReference type="FunFam" id="3.30.9.10:FF:000018">
    <property type="entry name" value="D-amino acid oxidase, putative"/>
    <property type="match status" value="1"/>
</dbReference>
<comment type="similarity">
    <text evidence="3">Belongs to the DAMOX/DASOX family.</text>
</comment>
<dbReference type="EMBL" id="DF933811">
    <property type="protein sequence ID" value="GAM34478.1"/>
    <property type="molecule type" value="Genomic_DNA"/>
</dbReference>
<evidence type="ECO:0000259" key="11">
    <source>
        <dbReference type="Pfam" id="PF01266"/>
    </source>
</evidence>